<organism evidence="1">
    <name type="scientific">Siphoviridae sp. ctLdn10</name>
    <dbReference type="NCBI Taxonomy" id="2827847"/>
    <lineage>
        <taxon>Viruses</taxon>
        <taxon>Duplodnaviria</taxon>
        <taxon>Heunggongvirae</taxon>
        <taxon>Uroviricota</taxon>
        <taxon>Caudoviricetes</taxon>
    </lineage>
</organism>
<proteinExistence type="predicted"/>
<sequence>MGNPIRNAIFPLNQTIIRFMEQTLNQLEVNFITQRIWPYPVSEAYKIRNEANRQQGLPHSTGEGIKSFRGSLLHADSSGNFSLVVSFNDYLRYVDLGVGAGRKSGSVVRDKKARYKSRYVRLWDPESGDTHRPAIMMELRHLQSRIQSHLADCYGKQGALYMVETFDNLNIQLFDY</sequence>
<dbReference type="EMBL" id="BK032647">
    <property type="protein sequence ID" value="DAF53166.1"/>
    <property type="molecule type" value="Genomic_DNA"/>
</dbReference>
<protein>
    <submittedName>
        <fullName evidence="1">Uncharacterized protein</fullName>
    </submittedName>
</protein>
<reference evidence="1" key="1">
    <citation type="journal article" date="2021" name="Proc. Natl. Acad. Sci. U.S.A.">
        <title>A Catalog of Tens of Thousands of Viruses from Human Metagenomes Reveals Hidden Associations with Chronic Diseases.</title>
        <authorList>
            <person name="Tisza M.J."/>
            <person name="Buck C.B."/>
        </authorList>
    </citation>
    <scope>NUCLEOTIDE SEQUENCE</scope>
    <source>
        <strain evidence="1">CtLdn10</strain>
    </source>
</reference>
<evidence type="ECO:0000313" key="1">
    <source>
        <dbReference type="EMBL" id="DAF53166.1"/>
    </source>
</evidence>
<name>A0A8S5SQD1_9CAUD</name>
<accession>A0A8S5SQD1</accession>